<evidence type="ECO:0000313" key="10">
    <source>
        <dbReference type="EMBL" id="MDC7787877.1"/>
    </source>
</evidence>
<keyword evidence="6 7" id="KW-0694">RNA-binding</keyword>
<name>A0ABT5JE33_RHOTP</name>
<dbReference type="Proteomes" id="UP001165652">
    <property type="component" value="Unassembled WGS sequence"/>
</dbReference>
<comment type="subunit">
    <text evidence="7">Consists of a catalytic RNA component (M1 or rnpB) and a protein subunit.</text>
</comment>
<dbReference type="Gene3D" id="3.30.230.10">
    <property type="match status" value="1"/>
</dbReference>
<dbReference type="PANTHER" id="PTHR33992:SF1">
    <property type="entry name" value="RIBONUCLEASE P PROTEIN COMPONENT"/>
    <property type="match status" value="1"/>
</dbReference>
<dbReference type="NCBIfam" id="TIGR00188">
    <property type="entry name" value="rnpA"/>
    <property type="match status" value="1"/>
</dbReference>
<dbReference type="SUPFAM" id="SSF54211">
    <property type="entry name" value="Ribosomal protein S5 domain 2-like"/>
    <property type="match status" value="1"/>
</dbReference>
<dbReference type="PANTHER" id="PTHR33992">
    <property type="entry name" value="RIBONUCLEASE P PROTEIN COMPONENT"/>
    <property type="match status" value="1"/>
</dbReference>
<dbReference type="EMBL" id="JAQQLI010000033">
    <property type="protein sequence ID" value="MDC7787877.1"/>
    <property type="molecule type" value="Genomic_DNA"/>
</dbReference>
<reference evidence="10" key="2">
    <citation type="submission" date="2023-02" db="EMBL/GenBank/DDBJ databases">
        <authorList>
            <person name="Rayyan A."/>
            <person name="Meyer T."/>
            <person name="Kyndt J.A."/>
        </authorList>
    </citation>
    <scope>NUCLEOTIDE SEQUENCE</scope>
    <source>
        <strain evidence="10">DSM 9987</strain>
    </source>
</reference>
<dbReference type="InterPro" id="IPR020568">
    <property type="entry name" value="Ribosomal_Su5_D2-typ_SF"/>
</dbReference>
<evidence type="ECO:0000256" key="3">
    <source>
        <dbReference type="ARBA" id="ARBA00022722"/>
    </source>
</evidence>
<evidence type="ECO:0000256" key="7">
    <source>
        <dbReference type="HAMAP-Rule" id="MF_00227"/>
    </source>
</evidence>
<dbReference type="Pfam" id="PF00825">
    <property type="entry name" value="Ribonuclease_P"/>
    <property type="match status" value="1"/>
</dbReference>
<evidence type="ECO:0000313" key="11">
    <source>
        <dbReference type="Proteomes" id="UP001165652"/>
    </source>
</evidence>
<evidence type="ECO:0000256" key="5">
    <source>
        <dbReference type="ARBA" id="ARBA00022801"/>
    </source>
</evidence>
<evidence type="ECO:0000256" key="1">
    <source>
        <dbReference type="ARBA" id="ARBA00002663"/>
    </source>
</evidence>
<keyword evidence="3 7" id="KW-0540">Nuclease</keyword>
<evidence type="ECO:0000256" key="6">
    <source>
        <dbReference type="ARBA" id="ARBA00022884"/>
    </source>
</evidence>
<keyword evidence="11" id="KW-1185">Reference proteome</keyword>
<keyword evidence="5 7" id="KW-0378">Hydrolase</keyword>
<evidence type="ECO:0000256" key="2">
    <source>
        <dbReference type="ARBA" id="ARBA00022694"/>
    </source>
</evidence>
<organism evidence="10 11">
    <name type="scientific">Rhodoplanes tepidamans</name>
    <name type="common">Rhodoplanes cryptolactis</name>
    <dbReference type="NCBI Taxonomy" id="200616"/>
    <lineage>
        <taxon>Bacteria</taxon>
        <taxon>Pseudomonadati</taxon>
        <taxon>Pseudomonadota</taxon>
        <taxon>Alphaproteobacteria</taxon>
        <taxon>Hyphomicrobiales</taxon>
        <taxon>Nitrobacteraceae</taxon>
        <taxon>Rhodoplanes</taxon>
    </lineage>
</organism>
<keyword evidence="2 7" id="KW-0819">tRNA processing</keyword>
<evidence type="ECO:0000256" key="9">
    <source>
        <dbReference type="SAM" id="MobiDB-lite"/>
    </source>
</evidence>
<dbReference type="InterPro" id="IPR014721">
    <property type="entry name" value="Ribsml_uS5_D2-typ_fold_subgr"/>
</dbReference>
<dbReference type="EC" id="3.1.26.5" evidence="7 8"/>
<accession>A0ABT5JE33</accession>
<evidence type="ECO:0000256" key="8">
    <source>
        <dbReference type="NCBIfam" id="TIGR00188"/>
    </source>
</evidence>
<comment type="catalytic activity">
    <reaction evidence="7">
        <text>Endonucleolytic cleavage of RNA, removing 5'-extranucleotides from tRNA precursor.</text>
        <dbReference type="EC" id="3.1.26.5"/>
    </reaction>
</comment>
<dbReference type="GO" id="GO:0004526">
    <property type="term" value="F:ribonuclease P activity"/>
    <property type="evidence" value="ECO:0007669"/>
    <property type="project" value="UniProtKB-EC"/>
</dbReference>
<evidence type="ECO:0000256" key="4">
    <source>
        <dbReference type="ARBA" id="ARBA00022759"/>
    </source>
</evidence>
<dbReference type="InterPro" id="IPR000100">
    <property type="entry name" value="RNase_P"/>
</dbReference>
<protein>
    <recommendedName>
        <fullName evidence="7 8">Ribonuclease P protein component</fullName>
        <shortName evidence="7">RNase P protein</shortName>
        <shortName evidence="7">RNaseP protein</shortName>
        <ecNumber evidence="7 8">3.1.26.5</ecNumber>
    </recommendedName>
    <alternativeName>
        <fullName evidence="7">Protein C5</fullName>
    </alternativeName>
</protein>
<dbReference type="InterPro" id="IPR020539">
    <property type="entry name" value="RNase_P_CS"/>
</dbReference>
<dbReference type="RefSeq" id="WP_272778711.1">
    <property type="nucleotide sequence ID" value="NZ_JAQQLI010000033.1"/>
</dbReference>
<comment type="caution">
    <text evidence="10">The sequence shown here is derived from an EMBL/GenBank/DDBJ whole genome shotgun (WGS) entry which is preliminary data.</text>
</comment>
<comment type="function">
    <text evidence="1 7">RNaseP catalyzes the removal of the 5'-leader sequence from pre-tRNA to produce the mature 5'-terminus. It can also cleave other RNA substrates such as 4.5S RNA. The protein component plays an auxiliary but essential role in vivo by binding to the 5'-leader sequence and broadening the substrate specificity of the ribozyme.</text>
</comment>
<dbReference type="HAMAP" id="MF_00227">
    <property type="entry name" value="RNase_P"/>
    <property type="match status" value="1"/>
</dbReference>
<proteinExistence type="inferred from homology"/>
<dbReference type="PROSITE" id="PS00648">
    <property type="entry name" value="RIBONUCLEASE_P"/>
    <property type="match status" value="1"/>
</dbReference>
<feature type="region of interest" description="Disordered" evidence="9">
    <location>
        <begin position="105"/>
        <end position="141"/>
    </location>
</feature>
<reference evidence="10" key="1">
    <citation type="journal article" date="2023" name="Microbiol Resour">
        <title>Genome Sequences of Rhodoplanes serenus and Two Thermotolerant Strains, Rhodoplanes tepidamans and 'Rhodoplanes cryptolactis,' Further Refine the Genus.</title>
        <authorList>
            <person name="Rayyan A.A."/>
            <person name="Kyndt J.A."/>
        </authorList>
    </citation>
    <scope>NUCLEOTIDE SEQUENCE</scope>
    <source>
        <strain evidence="10">DSM 9987</strain>
    </source>
</reference>
<gene>
    <name evidence="7 10" type="primary">rnpA</name>
    <name evidence="10" type="ORF">PQJ73_19485</name>
</gene>
<sequence length="141" mass="15561">MQRLRQRSDFLAAAKGAKAPTPAFVLQSRERGDQGPPRVGFTVTRKVGTAVERNRVRRRLREVVRLSAAGRLRDGSDYVIIGRRAALDRPFDRCVADFVGAVKRVHRPARGPEPPARDDFPARDGAQGPKPDPRPTARASS</sequence>
<keyword evidence="4 7" id="KW-0255">Endonuclease</keyword>
<comment type="similarity">
    <text evidence="7">Belongs to the RnpA family.</text>
</comment>